<organism evidence="8 9">
    <name type="scientific">Faecalicatena contorta</name>
    <dbReference type="NCBI Taxonomy" id="39482"/>
    <lineage>
        <taxon>Bacteria</taxon>
        <taxon>Bacillati</taxon>
        <taxon>Bacillota</taxon>
        <taxon>Clostridia</taxon>
        <taxon>Lachnospirales</taxon>
        <taxon>Lachnospiraceae</taxon>
        <taxon>Faecalicatena</taxon>
    </lineage>
</organism>
<dbReference type="GO" id="GO:0016984">
    <property type="term" value="F:ribulose-bisphosphate carboxylase activity"/>
    <property type="evidence" value="ECO:0007669"/>
    <property type="project" value="InterPro"/>
</dbReference>
<dbReference type="InterPro" id="IPR033966">
    <property type="entry name" value="RuBisCO"/>
</dbReference>
<keyword evidence="9" id="KW-1185">Reference proteome</keyword>
<evidence type="ECO:0000256" key="5">
    <source>
        <dbReference type="SAM" id="MobiDB-lite"/>
    </source>
</evidence>
<dbReference type="Proteomes" id="UP000254051">
    <property type="component" value="Unassembled WGS sequence"/>
</dbReference>
<name>A0A315ZSI4_9FIRM</name>
<evidence type="ECO:0000256" key="2">
    <source>
        <dbReference type="ARBA" id="ARBA00022723"/>
    </source>
</evidence>
<evidence type="ECO:0000313" key="9">
    <source>
        <dbReference type="Proteomes" id="UP000254051"/>
    </source>
</evidence>
<dbReference type="GO" id="GO:0000287">
    <property type="term" value="F:magnesium ion binding"/>
    <property type="evidence" value="ECO:0007669"/>
    <property type="project" value="InterPro"/>
</dbReference>
<comment type="similarity">
    <text evidence="4">Belongs to the RuBisCO large chain family.</text>
</comment>
<dbReference type="SFLD" id="SFLDS00014">
    <property type="entry name" value="RuBisCO"/>
    <property type="match status" value="1"/>
</dbReference>
<dbReference type="Pfam" id="PF02788">
    <property type="entry name" value="RuBisCO_large_N"/>
    <property type="match status" value="1"/>
</dbReference>
<dbReference type="InterPro" id="IPR000685">
    <property type="entry name" value="RuBisCO_lsu_C"/>
</dbReference>
<feature type="region of interest" description="Disordered" evidence="5">
    <location>
        <begin position="402"/>
        <end position="423"/>
    </location>
</feature>
<keyword evidence="2" id="KW-0479">Metal-binding</keyword>
<dbReference type="SUPFAM" id="SSF54966">
    <property type="entry name" value="RuBisCO, large subunit, small (N-terminal) domain"/>
    <property type="match status" value="1"/>
</dbReference>
<gene>
    <name evidence="8" type="ORF">SAMN05216529_11764</name>
</gene>
<dbReference type="OrthoDB" id="9770811at2"/>
<dbReference type="Pfam" id="PF00016">
    <property type="entry name" value="RuBisCO_large"/>
    <property type="match status" value="1"/>
</dbReference>
<evidence type="ECO:0000259" key="7">
    <source>
        <dbReference type="Pfam" id="PF02788"/>
    </source>
</evidence>
<sequence length="423" mass="46379">MNSDTLFALNENMQDKEYCIVSYYVELPYHVDPYEKAKNMAVGQTIGTWLPVPGITEEMRRHHMGKIINVFDLSPDDLVEVEETNWKNYIFQIAYPVVNFENSIPLLLTTILGNDASTSVKAKIIDLSIPEELAHQFPGPAYGIEGIRRLCGVEERPMLLNMIKPCIGFSPEEGAKIFYETALGGIDFIKDDELLGNPAFCPLKERVREYTRAAEVAFEITGKKTIYIPNITDHIDRLLENAKNAVEAGAEVLMVNFSAVGLGALQMLREHISTPIMGHYAGTGPFYEGARSGIASNIILGKFPRMLGADIVMMNTPYGGYPLKKTKYIRTAHELTLPIYGIKPTLPSCGGGVNPGIVHQLVQDLGTDIMLAPGGAIQGHPMGARAGVKAMLDAVDAEMSGKTLEEAAADSPELEDSKGMWTK</sequence>
<dbReference type="RefSeq" id="WP_109714105.1">
    <property type="nucleotide sequence ID" value="NZ_QGDS01000017.1"/>
</dbReference>
<feature type="domain" description="Ribulose bisphosphate carboxylase large subunit C-terminal" evidence="6">
    <location>
        <begin position="144"/>
        <end position="420"/>
    </location>
</feature>
<dbReference type="Gene3D" id="3.20.20.110">
    <property type="entry name" value="Ribulose bisphosphate carboxylase, large subunit, C-terminal domain"/>
    <property type="match status" value="1"/>
</dbReference>
<dbReference type="InterPro" id="IPR036376">
    <property type="entry name" value="RuBisCO_lsu_C_sf"/>
</dbReference>
<dbReference type="PANTHER" id="PTHR42704">
    <property type="entry name" value="RIBULOSE BISPHOSPHATE CARBOXYLASE"/>
    <property type="match status" value="1"/>
</dbReference>
<accession>A0A315ZSI4</accession>
<dbReference type="EMBL" id="UHJJ01000017">
    <property type="protein sequence ID" value="SUQ15887.1"/>
    <property type="molecule type" value="Genomic_DNA"/>
</dbReference>
<dbReference type="SUPFAM" id="SSF51649">
    <property type="entry name" value="RuBisCo, C-terminal domain"/>
    <property type="match status" value="1"/>
</dbReference>
<protein>
    <submittedName>
        <fullName evidence="8">2,3-diketo-5-methylthiopentyl-1-phosphate enolase</fullName>
    </submittedName>
</protein>
<dbReference type="InterPro" id="IPR017443">
    <property type="entry name" value="RuBisCO_lsu_fd_N"/>
</dbReference>
<evidence type="ECO:0000256" key="3">
    <source>
        <dbReference type="ARBA" id="ARBA00022842"/>
    </source>
</evidence>
<dbReference type="InterPro" id="IPR020878">
    <property type="entry name" value="RuBisCo_large_chain_AS"/>
</dbReference>
<dbReference type="PROSITE" id="PS00157">
    <property type="entry name" value="RUBISCO_LARGE"/>
    <property type="match status" value="1"/>
</dbReference>
<dbReference type="InterPro" id="IPR036422">
    <property type="entry name" value="RuBisCO_lsu_N_sf"/>
</dbReference>
<dbReference type="SFLD" id="SFLDG00301">
    <property type="entry name" value="RuBisCO-like_proteins"/>
    <property type="match status" value="1"/>
</dbReference>
<reference evidence="9" key="1">
    <citation type="submission" date="2017-07" db="EMBL/GenBank/DDBJ databases">
        <authorList>
            <person name="Varghese N."/>
            <person name="Submissions S."/>
        </authorList>
    </citation>
    <scope>NUCLEOTIDE SEQUENCE [LARGE SCALE GENOMIC DNA]</scope>
    <source>
        <strain evidence="9">NLAE-zl-C134</strain>
    </source>
</reference>
<dbReference type="CDD" id="cd08205">
    <property type="entry name" value="RuBisCO_IV_RLP"/>
    <property type="match status" value="1"/>
</dbReference>
<dbReference type="PANTHER" id="PTHR42704:SF17">
    <property type="entry name" value="RIBULOSE BISPHOSPHATE CARBOXYLASE LARGE CHAIN"/>
    <property type="match status" value="1"/>
</dbReference>
<dbReference type="Gene3D" id="3.30.70.150">
    <property type="entry name" value="RuBisCO large subunit, N-terminal domain"/>
    <property type="match status" value="1"/>
</dbReference>
<dbReference type="GO" id="GO:0015977">
    <property type="term" value="P:carbon fixation"/>
    <property type="evidence" value="ECO:0007669"/>
    <property type="project" value="InterPro"/>
</dbReference>
<feature type="domain" description="Ribulose bisphosphate carboxylase large subunit ferrodoxin-like N-terminal" evidence="7">
    <location>
        <begin position="15"/>
        <end position="132"/>
    </location>
</feature>
<proteinExistence type="inferred from homology"/>
<comment type="cofactor">
    <cofactor evidence="1">
        <name>Mg(2+)</name>
        <dbReference type="ChEBI" id="CHEBI:18420"/>
    </cofactor>
</comment>
<evidence type="ECO:0000313" key="8">
    <source>
        <dbReference type="EMBL" id="SUQ15887.1"/>
    </source>
</evidence>
<evidence type="ECO:0000256" key="4">
    <source>
        <dbReference type="RuleBase" id="RU003834"/>
    </source>
</evidence>
<dbReference type="AlphaFoldDB" id="A0A315ZSI4"/>
<evidence type="ECO:0000259" key="6">
    <source>
        <dbReference type="Pfam" id="PF00016"/>
    </source>
</evidence>
<keyword evidence="3" id="KW-0460">Magnesium</keyword>
<evidence type="ECO:0000256" key="1">
    <source>
        <dbReference type="ARBA" id="ARBA00001946"/>
    </source>
</evidence>